<proteinExistence type="predicted"/>
<evidence type="ECO:0000313" key="5">
    <source>
        <dbReference type="Proteomes" id="UP000235589"/>
    </source>
</evidence>
<keyword evidence="2" id="KW-0812">Transmembrane</keyword>
<dbReference type="RefSeq" id="WP_102365538.1">
    <property type="nucleotide sequence ID" value="NZ_CP020991.1"/>
</dbReference>
<feature type="domain" description="Glycosyltransferase 2-like" evidence="3">
    <location>
        <begin position="6"/>
        <end position="158"/>
    </location>
</feature>
<keyword evidence="5" id="KW-1185">Reference proteome</keyword>
<sequence>MDKIAVLIPCYNESKTIEKVVKDFKSVLPEAVIYVYDNNSSDNTAEKAEKAGAVVRHEYMQGKGNVIRRMFREIDAEVYIMADGDDTYPAEYAREMADKVIFKKADMVVGDRLSSTYFTENKRPFHNLGNTLVRGSINRLFKNNIKDVMTGYRAFSYNFVKTFPVLSQGFEIETEMTIHAVDKNMAVENVIIDYRDRPDGSESKLNTYSDGFKVLKTIIRLYKNYKPRQFFTLFSFLLGIIALIFFVPVFITYIKTGLVPQMPTLVMCGFVVLAAIQSYFSGLILSTIAQKSKQDFEYKLVQTEDKLKEFKSENSDKKVKGGEL</sequence>
<feature type="coiled-coil region" evidence="1">
    <location>
        <begin position="293"/>
        <end position="320"/>
    </location>
</feature>
<keyword evidence="2" id="KW-0472">Membrane</keyword>
<dbReference type="PANTHER" id="PTHR48090">
    <property type="entry name" value="UNDECAPRENYL-PHOSPHATE 4-DEOXY-4-FORMAMIDO-L-ARABINOSE TRANSFERASE-RELATED"/>
    <property type="match status" value="1"/>
</dbReference>
<evidence type="ECO:0000259" key="3">
    <source>
        <dbReference type="Pfam" id="PF00535"/>
    </source>
</evidence>
<dbReference type="InterPro" id="IPR050256">
    <property type="entry name" value="Glycosyltransferase_2"/>
</dbReference>
<dbReference type="GO" id="GO:0016740">
    <property type="term" value="F:transferase activity"/>
    <property type="evidence" value="ECO:0007669"/>
    <property type="project" value="UniProtKB-KW"/>
</dbReference>
<accession>A0A2K9P223</accession>
<dbReference type="SUPFAM" id="SSF53448">
    <property type="entry name" value="Nucleotide-diphospho-sugar transferases"/>
    <property type="match status" value="1"/>
</dbReference>
<reference evidence="4 5" key="1">
    <citation type="submission" date="2017-04" db="EMBL/GenBank/DDBJ databases">
        <title>Monoglobus pectinilyticus 14 draft genome.</title>
        <authorList>
            <person name="Kim C."/>
            <person name="Rosendale D.I."/>
            <person name="Kelly W.J."/>
            <person name="Tannock G.W."/>
            <person name="Patchett M.L."/>
            <person name="Jordens J.Z."/>
        </authorList>
    </citation>
    <scope>NUCLEOTIDE SEQUENCE [LARGE SCALE GENOMIC DNA]</scope>
    <source>
        <strain evidence="4 5">14</strain>
    </source>
</reference>
<dbReference type="GeneID" id="98062571"/>
<feature type="transmembrane region" description="Helical" evidence="2">
    <location>
        <begin position="263"/>
        <end position="285"/>
    </location>
</feature>
<gene>
    <name evidence="4" type="ORF">B9O19_01163</name>
</gene>
<dbReference type="Gene3D" id="3.90.550.10">
    <property type="entry name" value="Spore Coat Polysaccharide Biosynthesis Protein SpsA, Chain A"/>
    <property type="match status" value="1"/>
</dbReference>
<keyword evidence="4" id="KW-0808">Transferase</keyword>
<evidence type="ECO:0000256" key="2">
    <source>
        <dbReference type="SAM" id="Phobius"/>
    </source>
</evidence>
<dbReference type="Pfam" id="PF00535">
    <property type="entry name" value="Glycos_transf_2"/>
    <property type="match status" value="1"/>
</dbReference>
<dbReference type="CDD" id="cd04179">
    <property type="entry name" value="DPM_DPG-synthase_like"/>
    <property type="match status" value="1"/>
</dbReference>
<dbReference type="AlphaFoldDB" id="A0A2K9P223"/>
<dbReference type="Proteomes" id="UP000235589">
    <property type="component" value="Chromosome"/>
</dbReference>
<dbReference type="KEGG" id="mpec:B9O19_01163"/>
<name>A0A2K9P223_9FIRM</name>
<keyword evidence="2" id="KW-1133">Transmembrane helix</keyword>
<organism evidence="4 5">
    <name type="scientific">Monoglobus pectinilyticus</name>
    <dbReference type="NCBI Taxonomy" id="1981510"/>
    <lineage>
        <taxon>Bacteria</taxon>
        <taxon>Bacillati</taxon>
        <taxon>Bacillota</taxon>
        <taxon>Clostridia</taxon>
        <taxon>Monoglobales</taxon>
        <taxon>Monoglobaceae</taxon>
        <taxon>Monoglobus</taxon>
    </lineage>
</organism>
<keyword evidence="1" id="KW-0175">Coiled coil</keyword>
<dbReference type="InterPro" id="IPR001173">
    <property type="entry name" value="Glyco_trans_2-like"/>
</dbReference>
<evidence type="ECO:0000256" key="1">
    <source>
        <dbReference type="SAM" id="Coils"/>
    </source>
</evidence>
<feature type="transmembrane region" description="Helical" evidence="2">
    <location>
        <begin position="230"/>
        <end position="251"/>
    </location>
</feature>
<dbReference type="OrthoDB" id="9810303at2"/>
<protein>
    <submittedName>
        <fullName evidence="4">Glycosyl transferase family 81</fullName>
    </submittedName>
</protein>
<dbReference type="PANTHER" id="PTHR48090:SF7">
    <property type="entry name" value="RFBJ PROTEIN"/>
    <property type="match status" value="1"/>
</dbReference>
<evidence type="ECO:0000313" key="4">
    <source>
        <dbReference type="EMBL" id="AUO19324.1"/>
    </source>
</evidence>
<dbReference type="InterPro" id="IPR029044">
    <property type="entry name" value="Nucleotide-diphossugar_trans"/>
</dbReference>
<dbReference type="EMBL" id="CP020991">
    <property type="protein sequence ID" value="AUO19324.1"/>
    <property type="molecule type" value="Genomic_DNA"/>
</dbReference>